<keyword evidence="5" id="KW-1185">Reference proteome</keyword>
<keyword evidence="1 3" id="KW-0853">WD repeat</keyword>
<gene>
    <name evidence="4" type="ORF">CVT25_009705</name>
</gene>
<organism evidence="4 5">
    <name type="scientific">Psilocybe cyanescens</name>
    <dbReference type="NCBI Taxonomy" id="93625"/>
    <lineage>
        <taxon>Eukaryota</taxon>
        <taxon>Fungi</taxon>
        <taxon>Dikarya</taxon>
        <taxon>Basidiomycota</taxon>
        <taxon>Agaricomycotina</taxon>
        <taxon>Agaricomycetes</taxon>
        <taxon>Agaricomycetidae</taxon>
        <taxon>Agaricales</taxon>
        <taxon>Agaricineae</taxon>
        <taxon>Strophariaceae</taxon>
        <taxon>Psilocybe</taxon>
    </lineage>
</organism>
<dbReference type="InterPro" id="IPR020472">
    <property type="entry name" value="WD40_PAC1"/>
</dbReference>
<dbReference type="OrthoDB" id="2615105at2759"/>
<evidence type="ECO:0000256" key="2">
    <source>
        <dbReference type="ARBA" id="ARBA00022737"/>
    </source>
</evidence>
<dbReference type="InterPro" id="IPR011047">
    <property type="entry name" value="Quinoprotein_ADH-like_sf"/>
</dbReference>
<dbReference type="PROSITE" id="PS00678">
    <property type="entry name" value="WD_REPEATS_1"/>
    <property type="match status" value="2"/>
</dbReference>
<dbReference type="Gene3D" id="2.130.10.10">
    <property type="entry name" value="YVTN repeat-like/Quinoprotein amine dehydrogenase"/>
    <property type="match status" value="1"/>
</dbReference>
<dbReference type="PANTHER" id="PTHR22847">
    <property type="entry name" value="WD40 REPEAT PROTEIN"/>
    <property type="match status" value="1"/>
</dbReference>
<proteinExistence type="predicted"/>
<dbReference type="InterPro" id="IPR019775">
    <property type="entry name" value="WD40_repeat_CS"/>
</dbReference>
<feature type="repeat" description="WD" evidence="3">
    <location>
        <begin position="117"/>
        <end position="157"/>
    </location>
</feature>
<accession>A0A409XTQ4</accession>
<dbReference type="Proteomes" id="UP000283269">
    <property type="component" value="Unassembled WGS sequence"/>
</dbReference>
<dbReference type="AlphaFoldDB" id="A0A409XTQ4"/>
<dbReference type="InterPro" id="IPR001680">
    <property type="entry name" value="WD40_rpt"/>
</dbReference>
<dbReference type="SMART" id="SM00320">
    <property type="entry name" value="WD40"/>
    <property type="match status" value="2"/>
</dbReference>
<evidence type="ECO:0000313" key="5">
    <source>
        <dbReference type="Proteomes" id="UP000283269"/>
    </source>
</evidence>
<reference evidence="4 5" key="1">
    <citation type="journal article" date="2018" name="Evol. Lett.">
        <title>Horizontal gene cluster transfer increased hallucinogenic mushroom diversity.</title>
        <authorList>
            <person name="Reynolds H.T."/>
            <person name="Vijayakumar V."/>
            <person name="Gluck-Thaler E."/>
            <person name="Korotkin H.B."/>
            <person name="Matheny P.B."/>
            <person name="Slot J.C."/>
        </authorList>
    </citation>
    <scope>NUCLEOTIDE SEQUENCE [LARGE SCALE GENOMIC DNA]</scope>
    <source>
        <strain evidence="4 5">2631</strain>
    </source>
</reference>
<evidence type="ECO:0000256" key="1">
    <source>
        <dbReference type="ARBA" id="ARBA00022574"/>
    </source>
</evidence>
<dbReference type="PANTHER" id="PTHR22847:SF637">
    <property type="entry name" value="WD REPEAT DOMAIN 5B"/>
    <property type="match status" value="1"/>
</dbReference>
<keyword evidence="2" id="KW-0677">Repeat</keyword>
<dbReference type="GO" id="GO:1990234">
    <property type="term" value="C:transferase complex"/>
    <property type="evidence" value="ECO:0007669"/>
    <property type="project" value="UniProtKB-ARBA"/>
</dbReference>
<dbReference type="InParanoid" id="A0A409XTQ4"/>
<feature type="repeat" description="WD" evidence="3">
    <location>
        <begin position="75"/>
        <end position="116"/>
    </location>
</feature>
<feature type="non-terminal residue" evidence="4">
    <location>
        <position position="157"/>
    </location>
</feature>
<dbReference type="SUPFAM" id="SSF50998">
    <property type="entry name" value="Quinoprotein alcohol dehydrogenase-like"/>
    <property type="match status" value="1"/>
</dbReference>
<sequence length="157" mass="16873">MSSQGSFSLAENLSEARSFVLYFSGSGASSSTPHLYISALATWPRNLDPCRGWKSHFPRIPGFTGASLGSTLLMTLNVNSRVCAVAVLPNGKQIVSGSYDKSVRVWDVSMGDELKVLKGHTSLVTSVAFSPDGKQIVSGSYDNLVRVWDVLTGDELK</sequence>
<evidence type="ECO:0000313" key="4">
    <source>
        <dbReference type="EMBL" id="PPQ94076.1"/>
    </source>
</evidence>
<dbReference type="PRINTS" id="PR00320">
    <property type="entry name" value="GPROTEINBRPT"/>
</dbReference>
<dbReference type="PROSITE" id="PS50082">
    <property type="entry name" value="WD_REPEATS_2"/>
    <property type="match status" value="2"/>
</dbReference>
<dbReference type="EMBL" id="NHYD01000475">
    <property type="protein sequence ID" value="PPQ94076.1"/>
    <property type="molecule type" value="Genomic_DNA"/>
</dbReference>
<protein>
    <submittedName>
        <fullName evidence="4">Uncharacterized protein</fullName>
    </submittedName>
</protein>
<dbReference type="STRING" id="93625.A0A409XTQ4"/>
<evidence type="ECO:0000256" key="3">
    <source>
        <dbReference type="PROSITE-ProRule" id="PRU00221"/>
    </source>
</evidence>
<name>A0A409XTQ4_PSICY</name>
<dbReference type="Pfam" id="PF00400">
    <property type="entry name" value="WD40"/>
    <property type="match status" value="2"/>
</dbReference>
<comment type="caution">
    <text evidence="4">The sequence shown here is derived from an EMBL/GenBank/DDBJ whole genome shotgun (WGS) entry which is preliminary data.</text>
</comment>
<dbReference type="InterPro" id="IPR015943">
    <property type="entry name" value="WD40/YVTN_repeat-like_dom_sf"/>
</dbReference>
<dbReference type="PROSITE" id="PS50294">
    <property type="entry name" value="WD_REPEATS_REGION"/>
    <property type="match status" value="2"/>
</dbReference>